<feature type="domain" description="Gamma-butyrobetaine hydroxylase-like N-terminal" evidence="9">
    <location>
        <begin position="348"/>
        <end position="420"/>
    </location>
</feature>
<feature type="compositionally biased region" description="Pro residues" evidence="8">
    <location>
        <begin position="80"/>
        <end position="90"/>
    </location>
</feature>
<evidence type="ECO:0000256" key="5">
    <source>
        <dbReference type="ARBA" id="ARBA00023004"/>
    </source>
</evidence>
<keyword evidence="2" id="KW-0479">Metal-binding</keyword>
<comment type="caution">
    <text evidence="10">The sequence shown here is derived from an EMBL/GenBank/DDBJ whole genome shotgun (WGS) entry which is preliminary data.</text>
</comment>
<dbReference type="GO" id="GO:0051539">
    <property type="term" value="F:4 iron, 4 sulfur cluster binding"/>
    <property type="evidence" value="ECO:0007669"/>
    <property type="project" value="UniProtKB-KW"/>
</dbReference>
<dbReference type="InterPro" id="IPR010376">
    <property type="entry name" value="GBBH-like_N"/>
</dbReference>
<keyword evidence="11" id="KW-1185">Reference proteome</keyword>
<evidence type="ECO:0000313" key="10">
    <source>
        <dbReference type="EMBL" id="KAK3584135.1"/>
    </source>
</evidence>
<dbReference type="GO" id="GO:0016226">
    <property type="term" value="P:iron-sulfur cluster assembly"/>
    <property type="evidence" value="ECO:0007669"/>
    <property type="project" value="InterPro"/>
</dbReference>
<dbReference type="GO" id="GO:0005524">
    <property type="term" value="F:ATP binding"/>
    <property type="evidence" value="ECO:0007669"/>
    <property type="project" value="UniProtKB-KW"/>
</dbReference>
<dbReference type="InterPro" id="IPR019591">
    <property type="entry name" value="Mrp/NBP35_ATP-bd"/>
</dbReference>
<keyword evidence="5" id="KW-0408">Iron</keyword>
<evidence type="ECO:0000256" key="4">
    <source>
        <dbReference type="ARBA" id="ARBA00022840"/>
    </source>
</evidence>
<dbReference type="CDD" id="cd02037">
    <property type="entry name" value="Mrp_NBP35"/>
    <property type="match status" value="1"/>
</dbReference>
<dbReference type="PANTHER" id="PTHR42961:SF2">
    <property type="entry name" value="IRON-SULFUR PROTEIN NUBPL"/>
    <property type="match status" value="1"/>
</dbReference>
<accession>A0AAE0S2P3</accession>
<dbReference type="SUPFAM" id="SSF52540">
    <property type="entry name" value="P-loop containing nucleoside triphosphate hydrolases"/>
    <property type="match status" value="1"/>
</dbReference>
<dbReference type="Pfam" id="PF06155">
    <property type="entry name" value="GBBH-like_N"/>
    <property type="match status" value="1"/>
</dbReference>
<dbReference type="Gene3D" id="3.40.50.300">
    <property type="entry name" value="P-loop containing nucleotide triphosphate hydrolases"/>
    <property type="match status" value="1"/>
</dbReference>
<protein>
    <recommendedName>
        <fullName evidence="9">Gamma-butyrobetaine hydroxylase-like N-terminal domain-containing protein</fullName>
    </recommendedName>
</protein>
<evidence type="ECO:0000256" key="6">
    <source>
        <dbReference type="ARBA" id="ARBA00023014"/>
    </source>
</evidence>
<keyword evidence="3" id="KW-0547">Nucleotide-binding</keyword>
<reference evidence="10" key="2">
    <citation type="journal article" date="2021" name="Genome Biol. Evol.">
        <title>Developing a high-quality reference genome for a parasitic bivalve with doubly uniparental inheritance (Bivalvia: Unionida).</title>
        <authorList>
            <person name="Smith C.H."/>
        </authorList>
    </citation>
    <scope>NUCLEOTIDE SEQUENCE</scope>
    <source>
        <strain evidence="10">CHS0354</strain>
        <tissue evidence="10">Mantle</tissue>
    </source>
</reference>
<evidence type="ECO:0000259" key="9">
    <source>
        <dbReference type="Pfam" id="PF06155"/>
    </source>
</evidence>
<dbReference type="InterPro" id="IPR033756">
    <property type="entry name" value="YlxH/NBP35"/>
</dbReference>
<dbReference type="Gene3D" id="3.30.2020.30">
    <property type="match status" value="1"/>
</dbReference>
<keyword evidence="4" id="KW-0067">ATP-binding</keyword>
<dbReference type="InterPro" id="IPR027417">
    <property type="entry name" value="P-loop_NTPase"/>
</dbReference>
<dbReference type="InterPro" id="IPR038492">
    <property type="entry name" value="GBBH-like_N_sf"/>
</dbReference>
<dbReference type="EMBL" id="JAEAOA010002069">
    <property type="protein sequence ID" value="KAK3584135.1"/>
    <property type="molecule type" value="Genomic_DNA"/>
</dbReference>
<sequence>MEQIEKNIIEALKNTPYGRNNLYESDVIGLLKLDGEKVTLEVTFPETGNDDELSTLISTALKKVKGIKEVAVKPVNRMKQPPPEELPPQSPKTATTNAAPTRNQYLSNYKHVVAVASGKGGVGKSTVALNVACALKNMGKTVSMFDADIYGPSLPLMIGERTGKAKVVGNQIMPMSRYGIEYMSIGNLVDEGTSVIWRGPMVHQAIDQILRDTVWPGGDYMIIDLPPGTGDVQITLSQVTALSGAVIVCTPQDVALIDAMKAISMFQKVNVPIIGMIENMSSFICPKCSAETPIFGVGGCEKESNLNDFNFLGRIPIDLETRVCGDNGKPMLKKITPRPAPKDIRFGNKLTIVWNNGPEKHYDYFQLRYYCPCAACVDELTGIRTILPEDIPVGIKPLTGEFVGNYALRIRWSDGHATGIIRSSVCTIIIPQ</sequence>
<evidence type="ECO:0000256" key="3">
    <source>
        <dbReference type="ARBA" id="ARBA00022741"/>
    </source>
</evidence>
<dbReference type="PANTHER" id="PTHR42961">
    <property type="entry name" value="IRON-SULFUR PROTEIN NUBPL"/>
    <property type="match status" value="1"/>
</dbReference>
<reference evidence="10" key="1">
    <citation type="journal article" date="2021" name="Genome Biol. Evol.">
        <title>A High-Quality Reference Genome for a Parasitic Bivalve with Doubly Uniparental Inheritance (Bivalvia: Unionida).</title>
        <authorList>
            <person name="Smith C.H."/>
        </authorList>
    </citation>
    <scope>NUCLEOTIDE SEQUENCE</scope>
    <source>
        <strain evidence="10">CHS0354</strain>
    </source>
</reference>
<evidence type="ECO:0000256" key="8">
    <source>
        <dbReference type="SAM" id="MobiDB-lite"/>
    </source>
</evidence>
<evidence type="ECO:0000313" key="11">
    <source>
        <dbReference type="Proteomes" id="UP001195483"/>
    </source>
</evidence>
<gene>
    <name evidence="10" type="ORF">CHS0354_035215</name>
</gene>
<name>A0AAE0S2P3_9BIVA</name>
<dbReference type="Proteomes" id="UP001195483">
    <property type="component" value="Unassembled WGS sequence"/>
</dbReference>
<dbReference type="Pfam" id="PF10609">
    <property type="entry name" value="ParA"/>
    <property type="match status" value="1"/>
</dbReference>
<reference evidence="10" key="3">
    <citation type="submission" date="2023-05" db="EMBL/GenBank/DDBJ databases">
        <authorList>
            <person name="Smith C.H."/>
        </authorList>
    </citation>
    <scope>NUCLEOTIDE SEQUENCE</scope>
    <source>
        <strain evidence="10">CHS0354</strain>
        <tissue evidence="10">Mantle</tissue>
    </source>
</reference>
<keyword evidence="6" id="KW-0411">Iron-sulfur</keyword>
<dbReference type="GO" id="GO:0140663">
    <property type="term" value="F:ATP-dependent FeS chaperone activity"/>
    <property type="evidence" value="ECO:0007669"/>
    <property type="project" value="InterPro"/>
</dbReference>
<organism evidence="10 11">
    <name type="scientific">Potamilus streckersoni</name>
    <dbReference type="NCBI Taxonomy" id="2493646"/>
    <lineage>
        <taxon>Eukaryota</taxon>
        <taxon>Metazoa</taxon>
        <taxon>Spiralia</taxon>
        <taxon>Lophotrochozoa</taxon>
        <taxon>Mollusca</taxon>
        <taxon>Bivalvia</taxon>
        <taxon>Autobranchia</taxon>
        <taxon>Heteroconchia</taxon>
        <taxon>Palaeoheterodonta</taxon>
        <taxon>Unionida</taxon>
        <taxon>Unionoidea</taxon>
        <taxon>Unionidae</taxon>
        <taxon>Ambleminae</taxon>
        <taxon>Lampsilini</taxon>
        <taxon>Potamilus</taxon>
    </lineage>
</organism>
<dbReference type="FunFam" id="3.40.50.300:FF:001119">
    <property type="entry name" value="Iron-sulfur cluster carrier protein"/>
    <property type="match status" value="1"/>
</dbReference>
<evidence type="ECO:0000256" key="2">
    <source>
        <dbReference type="ARBA" id="ARBA00022723"/>
    </source>
</evidence>
<feature type="region of interest" description="Disordered" evidence="8">
    <location>
        <begin position="74"/>
        <end position="97"/>
    </location>
</feature>
<proteinExistence type="inferred from homology"/>
<evidence type="ECO:0000256" key="1">
    <source>
        <dbReference type="ARBA" id="ARBA00022485"/>
    </source>
</evidence>
<dbReference type="GO" id="GO:0046872">
    <property type="term" value="F:metal ion binding"/>
    <property type="evidence" value="ECO:0007669"/>
    <property type="project" value="UniProtKB-KW"/>
</dbReference>
<keyword evidence="1" id="KW-0004">4Fe-4S</keyword>
<comment type="similarity">
    <text evidence="7">Belongs to the Mrp/NBP35 ATP-binding proteins family.</text>
</comment>
<dbReference type="AlphaFoldDB" id="A0AAE0S2P3"/>
<dbReference type="InterPro" id="IPR044304">
    <property type="entry name" value="NUBPL-like"/>
</dbReference>
<evidence type="ECO:0000256" key="7">
    <source>
        <dbReference type="ARBA" id="ARBA00024036"/>
    </source>
</evidence>
<dbReference type="HAMAP" id="MF_02040">
    <property type="entry name" value="Mrp_NBP35"/>
    <property type="match status" value="1"/>
</dbReference>